<evidence type="ECO:0000256" key="2">
    <source>
        <dbReference type="ARBA" id="ARBA00022806"/>
    </source>
</evidence>
<proteinExistence type="predicted"/>
<evidence type="ECO:0000256" key="1">
    <source>
        <dbReference type="ARBA" id="ARBA00022801"/>
    </source>
</evidence>
<dbReference type="SUPFAM" id="SSF52540">
    <property type="entry name" value="P-loop containing nucleoside triphosphate hydrolases"/>
    <property type="match status" value="1"/>
</dbReference>
<dbReference type="Gene3D" id="3.40.50.300">
    <property type="entry name" value="P-loop containing nucleotide triphosphate hydrolases"/>
    <property type="match status" value="2"/>
</dbReference>
<keyword evidence="2 3" id="KW-0547">Nucleotide-binding</keyword>
<feature type="non-terminal residue" evidence="3">
    <location>
        <position position="536"/>
    </location>
</feature>
<keyword evidence="2 3" id="KW-0347">Helicase</keyword>
<dbReference type="Proteomes" id="UP000319353">
    <property type="component" value="Unassembled WGS sequence"/>
</dbReference>
<name>A0A537KH96_9BACT</name>
<protein>
    <submittedName>
        <fullName evidence="3">DEAD/DEAH box helicase</fullName>
    </submittedName>
</protein>
<dbReference type="GO" id="GO:0016787">
    <property type="term" value="F:hydrolase activity"/>
    <property type="evidence" value="ECO:0007669"/>
    <property type="project" value="UniProtKB-KW"/>
</dbReference>
<evidence type="ECO:0000313" key="4">
    <source>
        <dbReference type="Proteomes" id="UP000319353"/>
    </source>
</evidence>
<keyword evidence="1" id="KW-0378">Hydrolase</keyword>
<dbReference type="EMBL" id="VBAL01000313">
    <property type="protein sequence ID" value="TMI94866.1"/>
    <property type="molecule type" value="Genomic_DNA"/>
</dbReference>
<dbReference type="PANTHER" id="PTHR43519:SF1">
    <property type="entry name" value="ATP-DEPENDENT RNA HELICASE HRPB"/>
    <property type="match status" value="1"/>
</dbReference>
<comment type="caution">
    <text evidence="3">The sequence shown here is derived from an EMBL/GenBank/DDBJ whole genome shotgun (WGS) entry which is preliminary data.</text>
</comment>
<organism evidence="3 4">
    <name type="scientific">Candidatus Segetimicrobium genomatis</name>
    <dbReference type="NCBI Taxonomy" id="2569760"/>
    <lineage>
        <taxon>Bacteria</taxon>
        <taxon>Bacillati</taxon>
        <taxon>Candidatus Sysuimicrobiota</taxon>
        <taxon>Candidatus Sysuimicrobiia</taxon>
        <taxon>Candidatus Sysuimicrobiales</taxon>
        <taxon>Candidatus Segetimicrobiaceae</taxon>
        <taxon>Candidatus Segetimicrobium</taxon>
    </lineage>
</organism>
<gene>
    <name evidence="3" type="ORF">E6H01_14735</name>
</gene>
<keyword evidence="2 3" id="KW-0067">ATP-binding</keyword>
<reference evidence="3 4" key="1">
    <citation type="journal article" date="2019" name="Nat. Microbiol.">
        <title>Mediterranean grassland soil C-N compound turnover is dependent on rainfall and depth, and is mediated by genomically divergent microorganisms.</title>
        <authorList>
            <person name="Diamond S."/>
            <person name="Andeer P.F."/>
            <person name="Li Z."/>
            <person name="Crits-Christoph A."/>
            <person name="Burstein D."/>
            <person name="Anantharaman K."/>
            <person name="Lane K.R."/>
            <person name="Thomas B.C."/>
            <person name="Pan C."/>
            <person name="Northen T.R."/>
            <person name="Banfield J.F."/>
        </authorList>
    </citation>
    <scope>NUCLEOTIDE SEQUENCE [LARGE SCALE GENOMIC DNA]</scope>
    <source>
        <strain evidence="3">NP_4</strain>
    </source>
</reference>
<dbReference type="InterPro" id="IPR027417">
    <property type="entry name" value="P-loop_NTPase"/>
</dbReference>
<sequence length="536" mass="59519">MIVIAPTRAACETIELALGLELETLLEREHGADIRRLADSGRGFGIVAGTGTGKTLAIRSIAQTILQGPLKVGVVNREREATPATPTWNVVIVTTGIARRWFQDGLITTRDSLVVDEIHQTSAEMELCLALGKRARCRFIWLSATVDPSFYARYLSSAEVLQTRAFDPARAADVRVLPLRPQEFLNDRFIQRLVRERRGVAVFVPTRAEVEEIAQDIGDRWPRLATAFYHGGEPIRVIRPFLDGQVKRPFLLAMTAAGQSALNIRGLDTVVIYDARYANVVERGRNVLTRLYLGANEILQMAGRVHGRVEGGEVYILSDRDLSFDRLVPTPPEFQLAGDAERVAITCAALGVDAQDLELPVPLDRRAYRAAVQLLTDRGLIEVGRLTSYGREVEAMPVERPWGELLVHADAELVPMVAVAANIESLHRMTREERDLRGLIVSGSDHLTAYNVYTDAVNKHGYLGEVYGLPRHLFHDTIDRWAEGRGVLVKAIEDVALGTASVYRQLEVPLPEKLPFAREQTLNAFAELVAKIMPFD</sequence>
<evidence type="ECO:0000313" key="3">
    <source>
        <dbReference type="EMBL" id="TMI94866.1"/>
    </source>
</evidence>
<dbReference type="GO" id="GO:0004386">
    <property type="term" value="F:helicase activity"/>
    <property type="evidence" value="ECO:0007669"/>
    <property type="project" value="UniProtKB-KW"/>
</dbReference>
<dbReference type="PANTHER" id="PTHR43519">
    <property type="entry name" value="ATP-DEPENDENT RNA HELICASE HRPB"/>
    <property type="match status" value="1"/>
</dbReference>
<accession>A0A537KH96</accession>
<dbReference type="AlphaFoldDB" id="A0A537KH96"/>